<feature type="domain" description="Glycosyltransferase 2-like" evidence="4">
    <location>
        <begin position="6"/>
        <end position="133"/>
    </location>
</feature>
<comment type="similarity">
    <text evidence="1">Belongs to the glycosyltransferase 2 family.</text>
</comment>
<proteinExistence type="inferred from homology"/>
<dbReference type="EMBL" id="CP068053">
    <property type="protein sequence ID" value="QQT00747.1"/>
    <property type="molecule type" value="Genomic_DNA"/>
</dbReference>
<dbReference type="CDD" id="cd00761">
    <property type="entry name" value="Glyco_tranf_GTA_type"/>
    <property type="match status" value="1"/>
</dbReference>
<evidence type="ECO:0000256" key="2">
    <source>
        <dbReference type="ARBA" id="ARBA00022676"/>
    </source>
</evidence>
<evidence type="ECO:0000313" key="6">
    <source>
        <dbReference type="Proteomes" id="UP000595254"/>
    </source>
</evidence>
<dbReference type="RefSeq" id="WP_040372956.1">
    <property type="nucleotide sequence ID" value="NZ_CP068053.1"/>
</dbReference>
<evidence type="ECO:0000256" key="1">
    <source>
        <dbReference type="ARBA" id="ARBA00006739"/>
    </source>
</evidence>
<gene>
    <name evidence="5" type="ORF">I6J18_02095</name>
</gene>
<dbReference type="SUPFAM" id="SSF53448">
    <property type="entry name" value="Nucleotide-diphospho-sugar transferases"/>
    <property type="match status" value="1"/>
</dbReference>
<dbReference type="AlphaFoldDB" id="A0A974S0K7"/>
<evidence type="ECO:0000313" key="5">
    <source>
        <dbReference type="EMBL" id="QQT00747.1"/>
    </source>
</evidence>
<keyword evidence="6" id="KW-1185">Reference proteome</keyword>
<protein>
    <submittedName>
        <fullName evidence="5">Glycosyltransferase</fullName>
    </submittedName>
</protein>
<dbReference type="Proteomes" id="UP000595254">
    <property type="component" value="Chromosome"/>
</dbReference>
<dbReference type="KEGG" id="ppsr:I6J18_02095"/>
<dbReference type="Pfam" id="PF00535">
    <property type="entry name" value="Glycos_transf_2"/>
    <property type="match status" value="1"/>
</dbReference>
<keyword evidence="3" id="KW-0808">Transferase</keyword>
<dbReference type="PANTHER" id="PTHR22916:SF51">
    <property type="entry name" value="GLYCOSYLTRANSFERASE EPSH-RELATED"/>
    <property type="match status" value="1"/>
</dbReference>
<name>A0A974S0K7_PERPY</name>
<keyword evidence="2" id="KW-0328">Glycosyltransferase</keyword>
<dbReference type="InterPro" id="IPR029044">
    <property type="entry name" value="Nucleotide-diphossugar_trans"/>
</dbReference>
<dbReference type="InterPro" id="IPR001173">
    <property type="entry name" value="Glyco_trans_2-like"/>
</dbReference>
<dbReference type="PANTHER" id="PTHR22916">
    <property type="entry name" value="GLYCOSYLTRANSFERASE"/>
    <property type="match status" value="1"/>
</dbReference>
<reference evidence="5 6" key="1">
    <citation type="submission" date="2021-01" db="EMBL/GenBank/DDBJ databases">
        <title>FDA dAtabase for Regulatory Grade micrObial Sequences (FDA-ARGOS): Supporting development and validation of Infectious Disease Dx tests.</title>
        <authorList>
            <person name="Nelson B."/>
            <person name="Plummer A."/>
            <person name="Tallon L."/>
            <person name="Sadzewicz L."/>
            <person name="Zhao X."/>
            <person name="Boylan J."/>
            <person name="Ott S."/>
            <person name="Bowen H."/>
            <person name="Vavikolanu K."/>
            <person name="Mehta A."/>
            <person name="Aluvathingal J."/>
            <person name="Nadendla S."/>
            <person name="Myers T."/>
            <person name="Yan Y."/>
            <person name="Sichtig H."/>
        </authorList>
    </citation>
    <scope>NUCLEOTIDE SEQUENCE [LARGE SCALE GENOMIC DNA]</scope>
    <source>
        <strain evidence="5 6">FDAARGOS_1161</strain>
    </source>
</reference>
<dbReference type="Gene3D" id="3.90.550.10">
    <property type="entry name" value="Spore Coat Polysaccharide Biosynthesis Protein SpsA, Chain A"/>
    <property type="match status" value="1"/>
</dbReference>
<sequence>MSIKVSVIIPVYNAEKYLSQCVESLLAQTLNECEFVFVNDGSSDCSGELLESYNKIDPRIFLIHQQNQGVSIARNNGLQKASGEYIGFVDADDYIEKDMYEILYTSAKQHDCDVVISNFESEIEGHKVITKYPFPIDIILNREYVEHELLPYFIKSDNLNSACNKIYKNNVIKENNVYFPERVPLGEDGMFNMQFFCKAANIKYLDFTGYHYREVKGSATRNISESDYFKRALEVYNLQLPENFTGKIDQVKIWKLKSIKLVNSVLSYLHVYFTPYQDVSFIKRYKYVKKMIGHKQLRDALNIYYSESYRALGGYEKFLVSMIKRKSAFGIYCATAYSRFKNKSRWGGI</sequence>
<accession>A0A974S0K7</accession>
<organism evidence="5 6">
    <name type="scientific">Peribacillus psychrosaccharolyticus</name>
    <name type="common">Bacillus psychrosaccharolyticus</name>
    <dbReference type="NCBI Taxonomy" id="1407"/>
    <lineage>
        <taxon>Bacteria</taxon>
        <taxon>Bacillati</taxon>
        <taxon>Bacillota</taxon>
        <taxon>Bacilli</taxon>
        <taxon>Bacillales</taxon>
        <taxon>Bacillaceae</taxon>
        <taxon>Peribacillus</taxon>
    </lineage>
</organism>
<evidence type="ECO:0000256" key="3">
    <source>
        <dbReference type="ARBA" id="ARBA00022679"/>
    </source>
</evidence>
<dbReference type="GO" id="GO:0016757">
    <property type="term" value="F:glycosyltransferase activity"/>
    <property type="evidence" value="ECO:0007669"/>
    <property type="project" value="UniProtKB-KW"/>
</dbReference>
<evidence type="ECO:0000259" key="4">
    <source>
        <dbReference type="Pfam" id="PF00535"/>
    </source>
</evidence>